<feature type="repeat" description="ANK" evidence="2">
    <location>
        <begin position="882"/>
        <end position="914"/>
    </location>
</feature>
<dbReference type="OrthoDB" id="2647035at2759"/>
<dbReference type="RefSeq" id="XP_041194607.1">
    <property type="nucleotide sequence ID" value="XM_041339942.1"/>
</dbReference>
<dbReference type="SMART" id="SM00248">
    <property type="entry name" value="ANK"/>
    <property type="match status" value="13"/>
</dbReference>
<evidence type="ECO:0000256" key="1">
    <source>
        <dbReference type="ARBA" id="ARBA00022737"/>
    </source>
</evidence>
<feature type="domain" description="Nephrocystin 3-like N-terminal" evidence="4">
    <location>
        <begin position="228"/>
        <end position="389"/>
    </location>
</feature>
<dbReference type="Proteomes" id="UP000807769">
    <property type="component" value="Unassembled WGS sequence"/>
</dbReference>
<dbReference type="InterPro" id="IPR056884">
    <property type="entry name" value="NPHP3-like_N"/>
</dbReference>
<evidence type="ECO:0000313" key="6">
    <source>
        <dbReference type="Proteomes" id="UP000807769"/>
    </source>
</evidence>
<keyword evidence="1" id="KW-0677">Repeat</keyword>
<dbReference type="PROSITE" id="PS50088">
    <property type="entry name" value="ANK_REPEAT"/>
    <property type="match status" value="2"/>
</dbReference>
<dbReference type="Gene3D" id="3.40.50.300">
    <property type="entry name" value="P-loop containing nucleotide triphosphate hydrolases"/>
    <property type="match status" value="1"/>
</dbReference>
<comment type="caution">
    <text evidence="5">The sequence shown here is derived from an EMBL/GenBank/DDBJ whole genome shotgun (WGS) entry which is preliminary data.</text>
</comment>
<dbReference type="InterPro" id="IPR036770">
    <property type="entry name" value="Ankyrin_rpt-contain_sf"/>
</dbReference>
<dbReference type="Gene3D" id="1.25.40.20">
    <property type="entry name" value="Ankyrin repeat-containing domain"/>
    <property type="match status" value="3"/>
</dbReference>
<dbReference type="PANTHER" id="PTHR10039:SF16">
    <property type="entry name" value="GPI INOSITOL-DEACYLASE"/>
    <property type="match status" value="1"/>
</dbReference>
<gene>
    <name evidence="5" type="ORF">BJ212DRAFT_1479716</name>
</gene>
<keyword evidence="6" id="KW-1185">Reference proteome</keyword>
<dbReference type="InterPro" id="IPR027417">
    <property type="entry name" value="P-loop_NTPase"/>
</dbReference>
<dbReference type="InterPro" id="IPR054471">
    <property type="entry name" value="GPIID_WHD"/>
</dbReference>
<dbReference type="SUPFAM" id="SSF48403">
    <property type="entry name" value="Ankyrin repeat"/>
    <property type="match status" value="3"/>
</dbReference>
<dbReference type="PANTHER" id="PTHR10039">
    <property type="entry name" value="AMELOGENIN"/>
    <property type="match status" value="1"/>
</dbReference>
<dbReference type="Pfam" id="PF24883">
    <property type="entry name" value="NPHP3_N"/>
    <property type="match status" value="1"/>
</dbReference>
<accession>A0A9P7EDS3</accession>
<name>A0A9P7EDS3_9AGAM</name>
<dbReference type="Pfam" id="PF22939">
    <property type="entry name" value="WHD_GPIID"/>
    <property type="match status" value="1"/>
</dbReference>
<feature type="repeat" description="ANK" evidence="2">
    <location>
        <begin position="981"/>
        <end position="1008"/>
    </location>
</feature>
<evidence type="ECO:0000313" key="5">
    <source>
        <dbReference type="EMBL" id="KAG1818735.1"/>
    </source>
</evidence>
<dbReference type="SUPFAM" id="SSF52540">
    <property type="entry name" value="P-loop containing nucleoside triphosphate hydrolases"/>
    <property type="match status" value="1"/>
</dbReference>
<reference evidence="5" key="1">
    <citation type="journal article" date="2020" name="New Phytol.">
        <title>Comparative genomics reveals dynamic genome evolution in host specialist ectomycorrhizal fungi.</title>
        <authorList>
            <person name="Lofgren L.A."/>
            <person name="Nguyen N.H."/>
            <person name="Vilgalys R."/>
            <person name="Ruytinx J."/>
            <person name="Liao H.L."/>
            <person name="Branco S."/>
            <person name="Kuo A."/>
            <person name="LaButti K."/>
            <person name="Lipzen A."/>
            <person name="Andreopoulos W."/>
            <person name="Pangilinan J."/>
            <person name="Riley R."/>
            <person name="Hundley H."/>
            <person name="Na H."/>
            <person name="Barry K."/>
            <person name="Grigoriev I.V."/>
            <person name="Stajich J.E."/>
            <person name="Kennedy P.G."/>
        </authorList>
    </citation>
    <scope>NUCLEOTIDE SEQUENCE</scope>
    <source>
        <strain evidence="5">MN1</strain>
    </source>
</reference>
<proteinExistence type="predicted"/>
<keyword evidence="2" id="KW-0040">ANK repeat</keyword>
<evidence type="ECO:0000259" key="4">
    <source>
        <dbReference type="Pfam" id="PF24883"/>
    </source>
</evidence>
<evidence type="ECO:0000259" key="3">
    <source>
        <dbReference type="Pfam" id="PF22939"/>
    </source>
</evidence>
<dbReference type="Pfam" id="PF12796">
    <property type="entry name" value="Ank_2"/>
    <property type="match status" value="1"/>
</dbReference>
<protein>
    <submittedName>
        <fullName evidence="5">Ankyrin repeat-containing domain protein</fullName>
    </submittedName>
</protein>
<sequence>MATWNVVGEIANVGGVTSIVQLSLQVVFAVNSYASSVAGAEAARMSLYNALLSLNQTLSHIYLLLQQSNAALPTRANDLSHLESALKECEKVLQGLHERIGPKNKRQTWFGSRLAWPFQQGDIMKAVDTLERCKSTLSLTISSGVLSRVTELTATTEEIQVNVKDLVENVKQEISKRTSEQETIARRREQEWLEMLAAQERKDLLQWLGGFDCTVKHEEVSAQRQESTCTWVFGMKAFRQWNTPPTGQCGKFLWINGKPGAGKTVIASAIINEFLTRGETLVYFYCDFRQERTTDGATVLRSLLIQLLRQACDGWNLEFSHLFRRKSEGAEPPADTDVLCNLICCSLKFLRRPVIIIDALDECKRVGTFLTRLVRAVNEGELRLLITSRTEPAISSALSGLPSLSLSDYARLIDDDMELHIDRELEVRSRLASLAPDLKDEIRKSLLQQSDGMFRWVSCQLDAISACRTVQGVSDSLKSLPKGLYQTYDRILQEIEEAGPDRSSIVERTLMWLVAALEPLNLSQLVEALSIEIGCTTLNQKLSVISPTDLLDICSSLVSFDERTGIVTLSHYSVREYLMSGENTQKYRHLLEDAHRHIVQYCTQYLTSDDVLNSTHSRPMLRYALDLGLGAHITSIIHEEDSVLSCLEDLPEQICVRHPWNNRVALFNPWQIWLADPQSICDTLIRFGPDWMVHRHLRKHREHWNHALQYAILEGKTSLADVVLSLGRNVNLPITIGLETTSPVKFALRHSPQELVECFLSRGARLPVDAIHTVLEERQGVDSDILALLIQYGADVHATHVHFQDNPLHTLLRKDAQSQRSYLETAHVLVGAECEFNSRDPVGTPGNSMHSLIRCTDTRCNCLDIAGVLIDAGCALDATNGAGKTPLHLAIERQSFSFIEYLIGRGARIPADAIHVALQSSPINLDVVSVLVRHGADVDVMQFGVSPLHVLFARWNLGDDCLEAVFVLIEAGCNLDAIDENGNAPLHLAIKRQSLPLVEYLIRRGARLPEDAIHLAVQPSHHLEVDLNPDVTSALVVHGADVNALRCGANPLHTLLQRMQGQDCLAIARILIDAGCEYNCRDSAGYTPLCLAIIHEASSVTEYLLLKGALLHMDSIGTAIKDSNLDVGPDIVRTLLQHVADADVSSQLLMLLGHRTSSQLLHDNNCLEIARVLVDAGCEHDAVDSAKYSPLIDLAITRSLPRVTQYFLQVGSPIHMNHPVNVAFNSDVPVPFTSLNIHPEEQRIVQLLAWQTDCRFQTMRALIEAGHNANSRDSAGQTPLGIAIQKRIPSAVNYILRKLACGQLDFFCGDGLEEHNVEVIEALLQSSTPLHALIRNVFTGHASTHHFYLASNGMHGPFSERDCGEMLLILIDEGFSVNVVDSLGDTPLHIAIQRELFLVVEYLFRRDPIIDVDSVIAAFGTQSHVWKHLLQKYMLNVDPLHTLISRMHSGRTGVDYLAITKGLVHAGCNVNARDSSGITPLQHMCKLEVDRRYPAVRDFLCEEGAL</sequence>
<dbReference type="PROSITE" id="PS50297">
    <property type="entry name" value="ANK_REP_REGION"/>
    <property type="match status" value="2"/>
</dbReference>
<feature type="domain" description="GPI inositol-deacylase winged helix" evidence="3">
    <location>
        <begin position="506"/>
        <end position="582"/>
    </location>
</feature>
<evidence type="ECO:0000256" key="2">
    <source>
        <dbReference type="PROSITE-ProRule" id="PRU00023"/>
    </source>
</evidence>
<dbReference type="InterPro" id="IPR002110">
    <property type="entry name" value="Ankyrin_rpt"/>
</dbReference>
<dbReference type="EMBL" id="JABBWG010000011">
    <property type="protein sequence ID" value="KAG1818735.1"/>
    <property type="molecule type" value="Genomic_DNA"/>
</dbReference>
<dbReference type="GeneID" id="64633958"/>
<organism evidence="5 6">
    <name type="scientific">Suillus subaureus</name>
    <dbReference type="NCBI Taxonomy" id="48587"/>
    <lineage>
        <taxon>Eukaryota</taxon>
        <taxon>Fungi</taxon>
        <taxon>Dikarya</taxon>
        <taxon>Basidiomycota</taxon>
        <taxon>Agaricomycotina</taxon>
        <taxon>Agaricomycetes</taxon>
        <taxon>Agaricomycetidae</taxon>
        <taxon>Boletales</taxon>
        <taxon>Suillineae</taxon>
        <taxon>Suillaceae</taxon>
        <taxon>Suillus</taxon>
    </lineage>
</organism>